<dbReference type="SMART" id="SM00343">
    <property type="entry name" value="ZnF_C2HC"/>
    <property type="match status" value="6"/>
</dbReference>
<feature type="domain" description="CCHC-type" evidence="3">
    <location>
        <begin position="438"/>
        <end position="451"/>
    </location>
</feature>
<proteinExistence type="predicted"/>
<dbReference type="PANTHER" id="PTHR46978:SF1">
    <property type="entry name" value="ZINC KNUCKLE (CCHC-TYPE) FAMILY PROTEIN"/>
    <property type="match status" value="1"/>
</dbReference>
<organism evidence="4 5">
    <name type="scientific">Lagenidium giganteum</name>
    <dbReference type="NCBI Taxonomy" id="4803"/>
    <lineage>
        <taxon>Eukaryota</taxon>
        <taxon>Sar</taxon>
        <taxon>Stramenopiles</taxon>
        <taxon>Oomycota</taxon>
        <taxon>Peronosporomycetes</taxon>
        <taxon>Pythiales</taxon>
        <taxon>Pythiaceae</taxon>
    </lineage>
</organism>
<keyword evidence="1" id="KW-0862">Zinc</keyword>
<reference evidence="4" key="1">
    <citation type="submission" date="2022-11" db="EMBL/GenBank/DDBJ databases">
        <authorList>
            <person name="Morgan W.R."/>
            <person name="Tartar A."/>
        </authorList>
    </citation>
    <scope>NUCLEOTIDE SEQUENCE</scope>
    <source>
        <strain evidence="4">ARSEF 373</strain>
    </source>
</reference>
<feature type="domain" description="CCHC-type" evidence="3">
    <location>
        <begin position="268"/>
        <end position="282"/>
    </location>
</feature>
<dbReference type="SUPFAM" id="SSF57756">
    <property type="entry name" value="Retrovirus zinc finger-like domains"/>
    <property type="match status" value="2"/>
</dbReference>
<keyword evidence="1" id="KW-0863">Zinc-finger</keyword>
<evidence type="ECO:0000256" key="2">
    <source>
        <dbReference type="SAM" id="MobiDB-lite"/>
    </source>
</evidence>
<keyword evidence="5" id="KW-1185">Reference proteome</keyword>
<accession>A0AAV2YYW4</accession>
<dbReference type="GO" id="GO:0008270">
    <property type="term" value="F:zinc ion binding"/>
    <property type="evidence" value="ECO:0007669"/>
    <property type="project" value="UniProtKB-KW"/>
</dbReference>
<evidence type="ECO:0000313" key="5">
    <source>
        <dbReference type="Proteomes" id="UP001146120"/>
    </source>
</evidence>
<dbReference type="GO" id="GO:0003676">
    <property type="term" value="F:nucleic acid binding"/>
    <property type="evidence" value="ECO:0007669"/>
    <property type="project" value="InterPro"/>
</dbReference>
<keyword evidence="1" id="KW-0479">Metal-binding</keyword>
<feature type="region of interest" description="Disordered" evidence="2">
    <location>
        <begin position="1"/>
        <end position="113"/>
    </location>
</feature>
<feature type="domain" description="CCHC-type" evidence="3">
    <location>
        <begin position="291"/>
        <end position="305"/>
    </location>
</feature>
<protein>
    <recommendedName>
        <fullName evidence="3">CCHC-type domain-containing protein</fullName>
    </recommendedName>
</protein>
<dbReference type="AlphaFoldDB" id="A0AAV2YYW4"/>
<dbReference type="InterPro" id="IPR001878">
    <property type="entry name" value="Znf_CCHC"/>
</dbReference>
<feature type="domain" description="CCHC-type" evidence="3">
    <location>
        <begin position="309"/>
        <end position="324"/>
    </location>
</feature>
<dbReference type="PANTHER" id="PTHR46978">
    <property type="entry name" value="ZINC KNUCKLE (CCHC-TYPE) FAMILY PROTEIN"/>
    <property type="match status" value="1"/>
</dbReference>
<dbReference type="Proteomes" id="UP001146120">
    <property type="component" value="Unassembled WGS sequence"/>
</dbReference>
<evidence type="ECO:0000313" key="4">
    <source>
        <dbReference type="EMBL" id="DAZ98973.1"/>
    </source>
</evidence>
<evidence type="ECO:0000256" key="1">
    <source>
        <dbReference type="PROSITE-ProRule" id="PRU00047"/>
    </source>
</evidence>
<comment type="caution">
    <text evidence="4">The sequence shown here is derived from an EMBL/GenBank/DDBJ whole genome shotgun (WGS) entry which is preliminary data.</text>
</comment>
<reference evidence="4" key="2">
    <citation type="journal article" date="2023" name="Microbiol Resour">
        <title>Decontamination and Annotation of the Draft Genome Sequence of the Oomycete Lagenidium giganteum ARSEF 373.</title>
        <authorList>
            <person name="Morgan W.R."/>
            <person name="Tartar A."/>
        </authorList>
    </citation>
    <scope>NUCLEOTIDE SEQUENCE</scope>
    <source>
        <strain evidence="4">ARSEF 373</strain>
    </source>
</reference>
<sequence length="551" mass="60264">MARTRADVTASRTVVPALDDMSDVSVNSVSDTDEELHVMDPSDPRAHGRTADAMPKPRDADAAETQMTTTATPNAVVDATDDGAASEGENTESADDTATDETGDEQPKPLAAAKLSSWAKSRFLVSRKDRVVPEMVELPIEPLNDFILSDFGSRYRGKAGDVDVKKQLTEDDMSSSEDEAEPVLQVGAPLFSTDDVELTAKKGKKARRVEATPRGVHVRLGSDDEADNDEPAAAAAAETSTKEADANAATAFRWRKENRYFVTDLATKCFNCGQVGHMSSLCMNDKVLKPCYYCGLRGHMAFSCPHMPCYQCLQVGHDSRDCTSKKVRRQHCGICGRGNHDDAHCDDADASFRDVTCMVCLKAGHLHCVPIPPPADRRVYCANCGRNHTISECPDYVDPGNAIGGRQFRSSQKCFVCYTTGHIAAECPSRNGYMNNSCFRCGEYGHFSNDCTGGKGRNGRMSGRKRGRDMDDDDSYEVVPSRSSRTVRYVDASDSEDEQQYYVPGRSYQGGRRSGAQASKPRLDAALPSYRSQNGRRQQGGGGNYNNNRRR</sequence>
<gene>
    <name evidence="4" type="ORF">N0F65_000505</name>
</gene>
<feature type="region of interest" description="Disordered" evidence="2">
    <location>
        <begin position="204"/>
        <end position="242"/>
    </location>
</feature>
<dbReference type="Gene3D" id="4.10.60.10">
    <property type="entry name" value="Zinc finger, CCHC-type"/>
    <property type="match status" value="3"/>
</dbReference>
<dbReference type="EMBL" id="DAKRPA010000093">
    <property type="protein sequence ID" value="DAZ98973.1"/>
    <property type="molecule type" value="Genomic_DNA"/>
</dbReference>
<name>A0AAV2YYW4_9STRA</name>
<dbReference type="PROSITE" id="PS50158">
    <property type="entry name" value="ZF_CCHC"/>
    <property type="match status" value="5"/>
</dbReference>
<feature type="region of interest" description="Disordered" evidence="2">
    <location>
        <begin position="455"/>
        <end position="551"/>
    </location>
</feature>
<dbReference type="Pfam" id="PF00098">
    <property type="entry name" value="zf-CCHC"/>
    <property type="match status" value="3"/>
</dbReference>
<feature type="domain" description="CCHC-type" evidence="3">
    <location>
        <begin position="413"/>
        <end position="429"/>
    </location>
</feature>
<evidence type="ECO:0000259" key="3">
    <source>
        <dbReference type="PROSITE" id="PS50158"/>
    </source>
</evidence>
<feature type="compositionally biased region" description="Basic and acidic residues" evidence="2">
    <location>
        <begin position="35"/>
        <end position="61"/>
    </location>
</feature>
<feature type="compositionally biased region" description="Acidic residues" evidence="2">
    <location>
        <begin position="89"/>
        <end position="104"/>
    </location>
</feature>
<dbReference type="InterPro" id="IPR036875">
    <property type="entry name" value="Znf_CCHC_sf"/>
</dbReference>